<dbReference type="Pfam" id="PF07690">
    <property type="entry name" value="MFS_1"/>
    <property type="match status" value="1"/>
</dbReference>
<keyword evidence="5 6" id="KW-0472">Membrane</keyword>
<protein>
    <submittedName>
        <fullName evidence="8">Major facilitator superfamily domain-containing protein</fullName>
    </submittedName>
</protein>
<feature type="domain" description="Major facilitator superfamily (MFS) profile" evidence="7">
    <location>
        <begin position="21"/>
        <end position="416"/>
    </location>
</feature>
<dbReference type="AlphaFoldDB" id="A0A9P6E6T6"/>
<keyword evidence="3 6" id="KW-0812">Transmembrane</keyword>
<sequence length="416" mass="45291">MICSYRECPLLKKLSPLPWPQFSIVLFLLLADPLTSQIISPFAPQLIRDIGITNGNENQVGYYVGIMQSCFFLTQAMTVLHWSRLSDSIGRKPVILSGLVGLAISMYCFGLSKSFLGLVISGSLSGALNGNLGVFKSMMADMTDSTNMSKAYAYLPIVWSIGSTLGPIIGGVLARPAERFPDVFGHNEFMKKYPYFLPCSVAATFSFIAWIVAIFLLKETATNPQNLVVAAANYVILSLVDIAFQAVHPLFLSTPINLGGFGLPPPTIGKILSLIAVLDGIFQIFFFAKIYGRWGPKRVFITGLLSAIPAFMLFPIINLLARHQGYSLAAWIAIVAQATVFVAVNCSFGAIYIFIAAASPNRASLGATNGLSETTVSFMRAVGYLGGYLVYLILLFFTFISLCIGWLLPQHIQSRL</sequence>
<feature type="transmembrane region" description="Helical" evidence="6">
    <location>
        <begin position="299"/>
        <end position="317"/>
    </location>
</feature>
<proteinExistence type="predicted"/>
<evidence type="ECO:0000256" key="4">
    <source>
        <dbReference type="ARBA" id="ARBA00022989"/>
    </source>
</evidence>
<keyword evidence="9" id="KW-1185">Reference proteome</keyword>
<accession>A0A9P6E6T6</accession>
<dbReference type="PANTHER" id="PTHR23504">
    <property type="entry name" value="MAJOR FACILITATOR SUPERFAMILY DOMAIN-CONTAINING PROTEIN 10"/>
    <property type="match status" value="1"/>
</dbReference>
<evidence type="ECO:0000256" key="5">
    <source>
        <dbReference type="ARBA" id="ARBA00023136"/>
    </source>
</evidence>
<dbReference type="InterPro" id="IPR020846">
    <property type="entry name" value="MFS_dom"/>
</dbReference>
<evidence type="ECO:0000313" key="9">
    <source>
        <dbReference type="Proteomes" id="UP000807306"/>
    </source>
</evidence>
<dbReference type="Proteomes" id="UP000807306">
    <property type="component" value="Unassembled WGS sequence"/>
</dbReference>
<feature type="transmembrane region" description="Helical" evidence="6">
    <location>
        <begin position="227"/>
        <end position="247"/>
    </location>
</feature>
<feature type="transmembrane region" description="Helical" evidence="6">
    <location>
        <begin position="388"/>
        <end position="408"/>
    </location>
</feature>
<feature type="transmembrane region" description="Helical" evidence="6">
    <location>
        <begin position="151"/>
        <end position="173"/>
    </location>
</feature>
<dbReference type="InterPro" id="IPR011701">
    <property type="entry name" value="MFS"/>
</dbReference>
<keyword evidence="4 6" id="KW-1133">Transmembrane helix</keyword>
<dbReference type="InterPro" id="IPR036259">
    <property type="entry name" value="MFS_trans_sf"/>
</dbReference>
<dbReference type="PANTHER" id="PTHR23504:SF15">
    <property type="entry name" value="MAJOR FACILITATOR SUPERFAMILY (MFS) PROFILE DOMAIN-CONTAINING PROTEIN"/>
    <property type="match status" value="1"/>
</dbReference>
<feature type="transmembrane region" description="Helical" evidence="6">
    <location>
        <begin position="267"/>
        <end position="287"/>
    </location>
</feature>
<organism evidence="8 9">
    <name type="scientific">Crepidotus variabilis</name>
    <dbReference type="NCBI Taxonomy" id="179855"/>
    <lineage>
        <taxon>Eukaryota</taxon>
        <taxon>Fungi</taxon>
        <taxon>Dikarya</taxon>
        <taxon>Basidiomycota</taxon>
        <taxon>Agaricomycotina</taxon>
        <taxon>Agaricomycetes</taxon>
        <taxon>Agaricomycetidae</taxon>
        <taxon>Agaricales</taxon>
        <taxon>Agaricineae</taxon>
        <taxon>Crepidotaceae</taxon>
        <taxon>Crepidotus</taxon>
    </lineage>
</organism>
<evidence type="ECO:0000256" key="3">
    <source>
        <dbReference type="ARBA" id="ARBA00022692"/>
    </source>
</evidence>
<evidence type="ECO:0000256" key="6">
    <source>
        <dbReference type="SAM" id="Phobius"/>
    </source>
</evidence>
<evidence type="ECO:0000256" key="1">
    <source>
        <dbReference type="ARBA" id="ARBA00004141"/>
    </source>
</evidence>
<evidence type="ECO:0000313" key="8">
    <source>
        <dbReference type="EMBL" id="KAF9523453.1"/>
    </source>
</evidence>
<feature type="transmembrane region" description="Helical" evidence="6">
    <location>
        <begin position="329"/>
        <end position="355"/>
    </location>
</feature>
<comment type="subcellular location">
    <subcellularLocation>
        <location evidence="1">Membrane</location>
        <topology evidence="1">Multi-pass membrane protein</topology>
    </subcellularLocation>
</comment>
<dbReference type="PROSITE" id="PS50850">
    <property type="entry name" value="MFS"/>
    <property type="match status" value="1"/>
</dbReference>
<dbReference type="OrthoDB" id="419616at2759"/>
<dbReference type="GO" id="GO:0022857">
    <property type="term" value="F:transmembrane transporter activity"/>
    <property type="evidence" value="ECO:0007669"/>
    <property type="project" value="InterPro"/>
</dbReference>
<feature type="transmembrane region" description="Helical" evidence="6">
    <location>
        <begin position="60"/>
        <end position="82"/>
    </location>
</feature>
<gene>
    <name evidence="8" type="ORF">CPB83DRAFT_871646</name>
</gene>
<dbReference type="PRINTS" id="PR01035">
    <property type="entry name" value="TCRTETA"/>
</dbReference>
<comment type="caution">
    <text evidence="8">The sequence shown here is derived from an EMBL/GenBank/DDBJ whole genome shotgun (WGS) entry which is preliminary data.</text>
</comment>
<keyword evidence="2" id="KW-0813">Transport</keyword>
<dbReference type="InterPro" id="IPR001958">
    <property type="entry name" value="Tet-R_TetA/multi-R_MdtG-like"/>
</dbReference>
<dbReference type="EMBL" id="MU157917">
    <property type="protein sequence ID" value="KAF9523453.1"/>
    <property type="molecule type" value="Genomic_DNA"/>
</dbReference>
<evidence type="ECO:0000256" key="2">
    <source>
        <dbReference type="ARBA" id="ARBA00022448"/>
    </source>
</evidence>
<dbReference type="CDD" id="cd17330">
    <property type="entry name" value="MFS_SLC46_TetA_like"/>
    <property type="match status" value="1"/>
</dbReference>
<name>A0A9P6E6T6_9AGAR</name>
<evidence type="ECO:0000259" key="7">
    <source>
        <dbReference type="PROSITE" id="PS50850"/>
    </source>
</evidence>
<dbReference type="Gene3D" id="1.20.1250.20">
    <property type="entry name" value="MFS general substrate transporter like domains"/>
    <property type="match status" value="1"/>
</dbReference>
<dbReference type="GO" id="GO:0016020">
    <property type="term" value="C:membrane"/>
    <property type="evidence" value="ECO:0007669"/>
    <property type="project" value="UniProtKB-SubCell"/>
</dbReference>
<reference evidence="8" key="1">
    <citation type="submission" date="2020-11" db="EMBL/GenBank/DDBJ databases">
        <authorList>
            <consortium name="DOE Joint Genome Institute"/>
            <person name="Ahrendt S."/>
            <person name="Riley R."/>
            <person name="Andreopoulos W."/>
            <person name="Labutti K."/>
            <person name="Pangilinan J."/>
            <person name="Ruiz-Duenas F.J."/>
            <person name="Barrasa J.M."/>
            <person name="Sanchez-Garcia M."/>
            <person name="Camarero S."/>
            <person name="Miyauchi S."/>
            <person name="Serrano A."/>
            <person name="Linde D."/>
            <person name="Babiker R."/>
            <person name="Drula E."/>
            <person name="Ayuso-Fernandez I."/>
            <person name="Pacheco R."/>
            <person name="Padilla G."/>
            <person name="Ferreira P."/>
            <person name="Barriuso J."/>
            <person name="Kellner H."/>
            <person name="Castanera R."/>
            <person name="Alfaro M."/>
            <person name="Ramirez L."/>
            <person name="Pisabarro A.G."/>
            <person name="Kuo A."/>
            <person name="Tritt A."/>
            <person name="Lipzen A."/>
            <person name="He G."/>
            <person name="Yan M."/>
            <person name="Ng V."/>
            <person name="Cullen D."/>
            <person name="Martin F."/>
            <person name="Rosso M.-N."/>
            <person name="Henrissat B."/>
            <person name="Hibbett D."/>
            <person name="Martinez A.T."/>
            <person name="Grigoriev I.V."/>
        </authorList>
    </citation>
    <scope>NUCLEOTIDE SEQUENCE</scope>
    <source>
        <strain evidence="8">CBS 506.95</strain>
    </source>
</reference>
<dbReference type="SUPFAM" id="SSF103473">
    <property type="entry name" value="MFS general substrate transporter"/>
    <property type="match status" value="1"/>
</dbReference>
<feature type="transmembrane region" description="Helical" evidence="6">
    <location>
        <begin position="193"/>
        <end position="215"/>
    </location>
</feature>
<feature type="transmembrane region" description="Helical" evidence="6">
    <location>
        <begin position="94"/>
        <end position="112"/>
    </location>
</feature>